<evidence type="ECO:0000313" key="3">
    <source>
        <dbReference type="EMBL" id="MFC7373265.1"/>
    </source>
</evidence>
<protein>
    <recommendedName>
        <fullName evidence="5">Lipoprotein</fullName>
    </recommendedName>
</protein>
<evidence type="ECO:0008006" key="5">
    <source>
        <dbReference type="Google" id="ProtNLM"/>
    </source>
</evidence>
<evidence type="ECO:0000256" key="2">
    <source>
        <dbReference type="SAM" id="SignalP"/>
    </source>
</evidence>
<dbReference type="RefSeq" id="WP_379751026.1">
    <property type="nucleotide sequence ID" value="NZ_JBHTCP010000051.1"/>
</dbReference>
<comment type="caution">
    <text evidence="3">The sequence shown here is derived from an EMBL/GenBank/DDBJ whole genome shotgun (WGS) entry which is preliminary data.</text>
</comment>
<feature type="compositionally biased region" description="Basic and acidic residues" evidence="1">
    <location>
        <begin position="40"/>
        <end position="53"/>
    </location>
</feature>
<dbReference type="PROSITE" id="PS51257">
    <property type="entry name" value="PROKAR_LIPOPROTEIN"/>
    <property type="match status" value="1"/>
</dbReference>
<dbReference type="EMBL" id="JBHTCP010000051">
    <property type="protein sequence ID" value="MFC7373265.1"/>
    <property type="molecule type" value="Genomic_DNA"/>
</dbReference>
<proteinExistence type="predicted"/>
<evidence type="ECO:0000256" key="1">
    <source>
        <dbReference type="SAM" id="MobiDB-lite"/>
    </source>
</evidence>
<feature type="region of interest" description="Disordered" evidence="1">
    <location>
        <begin position="22"/>
        <end position="73"/>
    </location>
</feature>
<accession>A0ABW2NTX9</accession>
<sequence>MLNKLLMLALFAMLLSACEDKTESAAIKSPEKNVSQSESEAGRKPDSDKKTDAPSDETTVVDEEDEEQTKVNHAPLSSDYIIAASQLAGLNMPAAEALLGKPEREETIQFRYAGTNDFVPAVTKHYMNGQAAVTFVEKTAARIVFTPSGPIPFDDELSKALEQAGIPGDAEPKEETGTASVFENVGGVYSVTAFKKAELVDYLYIILEEKYK</sequence>
<gene>
    <name evidence="3" type="ORF">ACFQPF_16620</name>
</gene>
<dbReference type="Proteomes" id="UP001596549">
    <property type="component" value="Unassembled WGS sequence"/>
</dbReference>
<organism evidence="3 4">
    <name type="scientific">Fictibacillus iocasae</name>
    <dbReference type="NCBI Taxonomy" id="2715437"/>
    <lineage>
        <taxon>Bacteria</taxon>
        <taxon>Bacillati</taxon>
        <taxon>Bacillota</taxon>
        <taxon>Bacilli</taxon>
        <taxon>Bacillales</taxon>
        <taxon>Fictibacillaceae</taxon>
        <taxon>Fictibacillus</taxon>
    </lineage>
</organism>
<name>A0ABW2NTX9_9BACL</name>
<keyword evidence="2" id="KW-0732">Signal</keyword>
<feature type="signal peptide" evidence="2">
    <location>
        <begin position="1"/>
        <end position="17"/>
    </location>
</feature>
<keyword evidence="4" id="KW-1185">Reference proteome</keyword>
<evidence type="ECO:0000313" key="4">
    <source>
        <dbReference type="Proteomes" id="UP001596549"/>
    </source>
</evidence>
<feature type="chain" id="PRO_5046872418" description="Lipoprotein" evidence="2">
    <location>
        <begin position="18"/>
        <end position="212"/>
    </location>
</feature>
<reference evidence="4" key="1">
    <citation type="journal article" date="2019" name="Int. J. Syst. Evol. Microbiol.">
        <title>The Global Catalogue of Microorganisms (GCM) 10K type strain sequencing project: providing services to taxonomists for standard genome sequencing and annotation.</title>
        <authorList>
            <consortium name="The Broad Institute Genomics Platform"/>
            <consortium name="The Broad Institute Genome Sequencing Center for Infectious Disease"/>
            <person name="Wu L."/>
            <person name="Ma J."/>
        </authorList>
    </citation>
    <scope>NUCLEOTIDE SEQUENCE [LARGE SCALE GENOMIC DNA]</scope>
    <source>
        <strain evidence="4">NBRC 106396</strain>
    </source>
</reference>